<dbReference type="OrthoDB" id="194858at2157"/>
<protein>
    <recommendedName>
        <fullName evidence="1">Amphi-Trp domain-containing protein</fullName>
    </recommendedName>
</protein>
<sequence length="91" mass="11133">MKMDKKDEGPKRVIQGRFQEEFYMTRKETAEFLRNLADEIEKSNEIKITTQDWELPFKIREDVEVEIELEENELEIEIEFEKHKDKKLQVE</sequence>
<dbReference type="InterPro" id="IPR027598">
    <property type="entry name" value="Amphi-Trp_dom"/>
</dbReference>
<dbReference type="AlphaFoldDB" id="A0A1Y3GAB3"/>
<comment type="caution">
    <text evidence="2">The sequence shown here is derived from an EMBL/GenBank/DDBJ whole genome shotgun (WGS) entry which is preliminary data.</text>
</comment>
<evidence type="ECO:0000313" key="3">
    <source>
        <dbReference type="Proteomes" id="UP000195137"/>
    </source>
</evidence>
<dbReference type="RefSeq" id="WP_086637644.1">
    <property type="nucleotide sequence ID" value="NZ_MRZU01000004.1"/>
</dbReference>
<dbReference type="EMBL" id="MRZU01000004">
    <property type="protein sequence ID" value="OUJ18359.1"/>
    <property type="molecule type" value="Genomic_DNA"/>
</dbReference>
<dbReference type="Pfam" id="PF20068">
    <property type="entry name" value="Amphi-Trp"/>
    <property type="match status" value="1"/>
</dbReference>
<name>A0A1Y3GAB3_9EURY</name>
<reference evidence="2 3" key="1">
    <citation type="submission" date="2016-12" db="EMBL/GenBank/DDBJ databases">
        <title>Discovery of methanogenic haloarchaea.</title>
        <authorList>
            <person name="Sorokin D.Y."/>
            <person name="Makarova K.S."/>
            <person name="Abbas B."/>
            <person name="Ferrer M."/>
            <person name="Golyshin P.N."/>
        </authorList>
    </citation>
    <scope>NUCLEOTIDE SEQUENCE [LARGE SCALE GENOMIC DNA]</scope>
    <source>
        <strain evidence="2">AMET1</strain>
    </source>
</reference>
<dbReference type="NCBIfam" id="TIGR04354">
    <property type="entry name" value="amphi-Trp"/>
    <property type="match status" value="1"/>
</dbReference>
<gene>
    <name evidence="2" type="ORF">AMET1_1272</name>
</gene>
<dbReference type="Proteomes" id="UP000195137">
    <property type="component" value="Unassembled WGS sequence"/>
</dbReference>
<evidence type="ECO:0000259" key="1">
    <source>
        <dbReference type="Pfam" id="PF20068"/>
    </source>
</evidence>
<accession>A0A1Y3GAB3</accession>
<keyword evidence="3" id="KW-1185">Reference proteome</keyword>
<feature type="domain" description="Amphi-Trp" evidence="1">
    <location>
        <begin position="17"/>
        <end position="85"/>
    </location>
</feature>
<organism evidence="2 3">
    <name type="scientific">Methanonatronarchaeum thermophilum</name>
    <dbReference type="NCBI Taxonomy" id="1927129"/>
    <lineage>
        <taxon>Archaea</taxon>
        <taxon>Methanobacteriati</taxon>
        <taxon>Methanobacteriota</taxon>
        <taxon>Methanonatronarchaeia</taxon>
        <taxon>Methanonatronarchaeales</taxon>
        <taxon>Methanonatronarchaeaceae</taxon>
        <taxon>Methanonatronarchaeum</taxon>
    </lineage>
</organism>
<proteinExistence type="predicted"/>
<evidence type="ECO:0000313" key="2">
    <source>
        <dbReference type="EMBL" id="OUJ18359.1"/>
    </source>
</evidence>